<accession>A0A9N9A3R0</accession>
<dbReference type="AlphaFoldDB" id="A0A9N9A3R0"/>
<gene>
    <name evidence="2" type="ORF">DEBURN_LOCUS5543</name>
</gene>
<evidence type="ECO:0000256" key="1">
    <source>
        <dbReference type="SAM" id="MobiDB-lite"/>
    </source>
</evidence>
<proteinExistence type="predicted"/>
<name>A0A9N9A3R0_9GLOM</name>
<feature type="compositionally biased region" description="Basic and acidic residues" evidence="1">
    <location>
        <begin position="14"/>
        <end position="39"/>
    </location>
</feature>
<dbReference type="Proteomes" id="UP000789706">
    <property type="component" value="Unassembled WGS sequence"/>
</dbReference>
<evidence type="ECO:0000313" key="2">
    <source>
        <dbReference type="EMBL" id="CAG8518589.1"/>
    </source>
</evidence>
<protein>
    <submittedName>
        <fullName evidence="2">8801_t:CDS:1</fullName>
    </submittedName>
</protein>
<dbReference type="OrthoDB" id="2122308at2759"/>
<sequence>MTRTKQNIAPGSVRQDRHFQSGILDPREGQHNWGKPTDEVKELPEDLNVRTAEMHENKLKVVDPKEFEILQNAAANLKEES</sequence>
<organism evidence="2 3">
    <name type="scientific">Diversispora eburnea</name>
    <dbReference type="NCBI Taxonomy" id="1213867"/>
    <lineage>
        <taxon>Eukaryota</taxon>
        <taxon>Fungi</taxon>
        <taxon>Fungi incertae sedis</taxon>
        <taxon>Mucoromycota</taxon>
        <taxon>Glomeromycotina</taxon>
        <taxon>Glomeromycetes</taxon>
        <taxon>Diversisporales</taxon>
        <taxon>Diversisporaceae</taxon>
        <taxon>Diversispora</taxon>
    </lineage>
</organism>
<feature type="region of interest" description="Disordered" evidence="1">
    <location>
        <begin position="1"/>
        <end position="39"/>
    </location>
</feature>
<keyword evidence="3" id="KW-1185">Reference proteome</keyword>
<reference evidence="2" key="1">
    <citation type="submission" date="2021-06" db="EMBL/GenBank/DDBJ databases">
        <authorList>
            <person name="Kallberg Y."/>
            <person name="Tangrot J."/>
            <person name="Rosling A."/>
        </authorList>
    </citation>
    <scope>NUCLEOTIDE SEQUENCE</scope>
    <source>
        <strain evidence="2">AZ414A</strain>
    </source>
</reference>
<comment type="caution">
    <text evidence="2">The sequence shown here is derived from an EMBL/GenBank/DDBJ whole genome shotgun (WGS) entry which is preliminary data.</text>
</comment>
<evidence type="ECO:0000313" key="3">
    <source>
        <dbReference type="Proteomes" id="UP000789706"/>
    </source>
</evidence>
<dbReference type="EMBL" id="CAJVPK010000500">
    <property type="protein sequence ID" value="CAG8518589.1"/>
    <property type="molecule type" value="Genomic_DNA"/>
</dbReference>